<evidence type="ECO:0000256" key="1">
    <source>
        <dbReference type="SAM" id="MobiDB-lite"/>
    </source>
</evidence>
<dbReference type="EMBL" id="PPED02000001">
    <property type="protein sequence ID" value="PWN71847.1"/>
    <property type="molecule type" value="Genomic_DNA"/>
</dbReference>
<gene>
    <name evidence="2" type="ORF">C1631_004315</name>
</gene>
<evidence type="ECO:0000313" key="3">
    <source>
        <dbReference type="Proteomes" id="UP000236594"/>
    </source>
</evidence>
<dbReference type="Proteomes" id="UP000236594">
    <property type="component" value="Unassembled WGS sequence"/>
</dbReference>
<sequence>MTEIKGGLTQRTGAGSLIGLPGGGTRTASSDTLTWGDNGEGLQFVSFVDAKTGLEISYPM</sequence>
<protein>
    <submittedName>
        <fullName evidence="2">Uncharacterized protein</fullName>
    </submittedName>
</protein>
<name>A0A316XDU2_9FLAO</name>
<keyword evidence="3" id="KW-1185">Reference proteome</keyword>
<comment type="caution">
    <text evidence="2">The sequence shown here is derived from an EMBL/GenBank/DDBJ whole genome shotgun (WGS) entry which is preliminary data.</text>
</comment>
<organism evidence="2 3">
    <name type="scientific">Chryseobacterium phosphatilyticum</name>
    <dbReference type="NCBI Taxonomy" id="475075"/>
    <lineage>
        <taxon>Bacteria</taxon>
        <taxon>Pseudomonadati</taxon>
        <taxon>Bacteroidota</taxon>
        <taxon>Flavobacteriia</taxon>
        <taxon>Flavobacteriales</taxon>
        <taxon>Weeksellaceae</taxon>
        <taxon>Chryseobacterium group</taxon>
        <taxon>Chryseobacterium</taxon>
    </lineage>
</organism>
<accession>A0A316XDU2</accession>
<dbReference type="AlphaFoldDB" id="A0A316XDU2"/>
<proteinExistence type="predicted"/>
<feature type="region of interest" description="Disordered" evidence="1">
    <location>
        <begin position="1"/>
        <end position="32"/>
    </location>
</feature>
<evidence type="ECO:0000313" key="2">
    <source>
        <dbReference type="EMBL" id="PWN71847.1"/>
    </source>
</evidence>
<reference evidence="2 3" key="1">
    <citation type="submission" date="2018-04" db="EMBL/GenBank/DDBJ databases">
        <title>Draft Genome Sequence of Phosphate-Solubilizing Chryseobacterium sp. ISE14 that is a Biocontrol and Plant Growth-Promoting Rhizobacterium Isolated from Cucumber.</title>
        <authorList>
            <person name="Jeong J.-J."/>
            <person name="Sang M.K."/>
            <person name="Choi I.-G."/>
            <person name="Kim K.D."/>
        </authorList>
    </citation>
    <scope>NUCLEOTIDE SEQUENCE [LARGE SCALE GENOMIC DNA]</scope>
    <source>
        <strain evidence="2 3">ISE14</strain>
    </source>
</reference>